<dbReference type="SMART" id="SM01323">
    <property type="entry name" value="YajC"/>
    <property type="match status" value="1"/>
</dbReference>
<evidence type="ECO:0000256" key="9">
    <source>
        <dbReference type="ARBA" id="ARBA00023010"/>
    </source>
</evidence>
<dbReference type="Pfam" id="PF02699">
    <property type="entry name" value="YajC"/>
    <property type="match status" value="1"/>
</dbReference>
<gene>
    <name evidence="12" type="primary">yajC</name>
    <name evidence="12" type="ORF">NT02SARS_1232</name>
</gene>
<dbReference type="GO" id="GO:0015031">
    <property type="term" value="P:protein transport"/>
    <property type="evidence" value="ECO:0007669"/>
    <property type="project" value="UniProtKB-KW"/>
</dbReference>
<organism evidence="12 13">
    <name type="scientific">SAR86 cluster bacterium SAR86B</name>
    <dbReference type="NCBI Taxonomy" id="1123867"/>
    <lineage>
        <taxon>Bacteria</taxon>
        <taxon>Pseudomonadati</taxon>
        <taxon>Pseudomonadota</taxon>
        <taxon>Gammaproteobacteria</taxon>
        <taxon>SAR86 cluster</taxon>
    </lineage>
</organism>
<evidence type="ECO:0000256" key="6">
    <source>
        <dbReference type="ARBA" id="ARBA00022692"/>
    </source>
</evidence>
<evidence type="ECO:0000313" key="12">
    <source>
        <dbReference type="EMBL" id="EJP72422.1"/>
    </source>
</evidence>
<dbReference type="NCBIfam" id="TIGR00739">
    <property type="entry name" value="yajC"/>
    <property type="match status" value="1"/>
</dbReference>
<protein>
    <recommendedName>
        <fullName evidence="3">Sec translocon accessory complex subunit YajC</fullName>
    </recommendedName>
</protein>
<comment type="similarity">
    <text evidence="2">Belongs to the YajC family.</text>
</comment>
<feature type="transmembrane region" description="Helical" evidence="11">
    <location>
        <begin position="6"/>
        <end position="27"/>
    </location>
</feature>
<keyword evidence="7" id="KW-0653">Protein transport</keyword>
<evidence type="ECO:0000256" key="11">
    <source>
        <dbReference type="SAM" id="Phobius"/>
    </source>
</evidence>
<dbReference type="GO" id="GO:0005886">
    <property type="term" value="C:plasma membrane"/>
    <property type="evidence" value="ECO:0007669"/>
    <property type="project" value="UniProtKB-SubCell"/>
</dbReference>
<accession>J4V1F7</accession>
<evidence type="ECO:0000256" key="5">
    <source>
        <dbReference type="ARBA" id="ARBA00022475"/>
    </source>
</evidence>
<reference evidence="12 13" key="1">
    <citation type="journal article" date="2012" name="ISME J.">
        <title>Genomic insights to SAR86, an abundant and uncultivated marine bacterial lineage.</title>
        <authorList>
            <person name="Dupont C.L."/>
            <person name="Rusch D.B."/>
            <person name="Yooseph S."/>
            <person name="Lombardo M.J."/>
            <person name="Richter R.A."/>
            <person name="Valas R."/>
            <person name="Novotny M."/>
            <person name="Yee-Greenbaum J."/>
            <person name="Selengut J.D."/>
            <person name="Haft D.H."/>
            <person name="Halpern A.L."/>
            <person name="Lasken R.S."/>
            <person name="Nealson K."/>
            <person name="Friedman R."/>
            <person name="Venter J.C."/>
        </authorList>
    </citation>
    <scope>NUCLEOTIDE SEQUENCE [LARGE SCALE GENOMIC DNA]</scope>
</reference>
<evidence type="ECO:0000256" key="3">
    <source>
        <dbReference type="ARBA" id="ARBA00014962"/>
    </source>
</evidence>
<name>J4V1F7_9GAMM</name>
<evidence type="ECO:0000256" key="2">
    <source>
        <dbReference type="ARBA" id="ARBA00006742"/>
    </source>
</evidence>
<dbReference type="AlphaFoldDB" id="J4V1F7"/>
<evidence type="ECO:0000313" key="13">
    <source>
        <dbReference type="Proteomes" id="UP000010116"/>
    </source>
</evidence>
<comment type="subcellular location">
    <subcellularLocation>
        <location evidence="1">Cell membrane</location>
        <topology evidence="1">Single-pass membrane protein</topology>
    </subcellularLocation>
</comment>
<dbReference type="EMBL" id="JH611193">
    <property type="protein sequence ID" value="EJP72422.1"/>
    <property type="molecule type" value="Genomic_DNA"/>
</dbReference>
<dbReference type="Proteomes" id="UP000010116">
    <property type="component" value="Unassembled WGS sequence"/>
</dbReference>
<sequence length="100" mass="11171">MDPVQQPSLFPLFVLGIFFIFMYFLAIRPQNKERKQREAMISALEKGDEVIVASGILGTIKDIKGNFIVVTVSNQFDLKLQKSAVASKLPKGTLKSIDNQ</sequence>
<evidence type="ECO:0000256" key="7">
    <source>
        <dbReference type="ARBA" id="ARBA00022927"/>
    </source>
</evidence>
<proteinExistence type="inferred from homology"/>
<evidence type="ECO:0000256" key="8">
    <source>
        <dbReference type="ARBA" id="ARBA00022989"/>
    </source>
</evidence>
<dbReference type="HOGENOM" id="CLU_116157_5_2_6"/>
<keyword evidence="5" id="KW-1003">Cell membrane</keyword>
<keyword evidence="6 11" id="KW-0812">Transmembrane</keyword>
<dbReference type="PANTHER" id="PTHR33909">
    <property type="entry name" value="SEC TRANSLOCON ACCESSORY COMPLEX SUBUNIT YAJC"/>
    <property type="match status" value="1"/>
</dbReference>
<keyword evidence="8 11" id="KW-1133">Transmembrane helix</keyword>
<keyword evidence="4" id="KW-0813">Transport</keyword>
<dbReference type="PRINTS" id="PR01853">
    <property type="entry name" value="YAJCTRNLCASE"/>
</dbReference>
<evidence type="ECO:0000256" key="1">
    <source>
        <dbReference type="ARBA" id="ARBA00004162"/>
    </source>
</evidence>
<evidence type="ECO:0000256" key="4">
    <source>
        <dbReference type="ARBA" id="ARBA00022448"/>
    </source>
</evidence>
<dbReference type="PANTHER" id="PTHR33909:SF1">
    <property type="entry name" value="SEC TRANSLOCON ACCESSORY COMPLEX SUBUNIT YAJC"/>
    <property type="match status" value="1"/>
</dbReference>
<dbReference type="InterPro" id="IPR003849">
    <property type="entry name" value="Preprotein_translocase_YajC"/>
</dbReference>
<keyword evidence="9" id="KW-0811">Translocation</keyword>
<keyword evidence="10 11" id="KW-0472">Membrane</keyword>
<evidence type="ECO:0000256" key="10">
    <source>
        <dbReference type="ARBA" id="ARBA00023136"/>
    </source>
</evidence>